<evidence type="ECO:0000256" key="3">
    <source>
        <dbReference type="ARBA" id="ARBA00007725"/>
    </source>
</evidence>
<keyword evidence="6 9" id="KW-1133">Transmembrane helix</keyword>
<dbReference type="PANTHER" id="PTHR33529">
    <property type="entry name" value="SLR0882 PROTEIN-RELATED"/>
    <property type="match status" value="1"/>
</dbReference>
<dbReference type="Pfam" id="PF03739">
    <property type="entry name" value="LptF_LptG"/>
    <property type="match status" value="1"/>
</dbReference>
<evidence type="ECO:0000256" key="6">
    <source>
        <dbReference type="ARBA" id="ARBA00022989"/>
    </source>
</evidence>
<evidence type="ECO:0000256" key="5">
    <source>
        <dbReference type="ARBA" id="ARBA00022692"/>
    </source>
</evidence>
<comment type="similarity">
    <text evidence="3">Belongs to the LptF/LptG family.</text>
</comment>
<evidence type="ECO:0000256" key="7">
    <source>
        <dbReference type="ARBA" id="ARBA00023136"/>
    </source>
</evidence>
<feature type="transmembrane region" description="Helical" evidence="9">
    <location>
        <begin position="365"/>
        <end position="393"/>
    </location>
</feature>
<dbReference type="InterPro" id="IPR005495">
    <property type="entry name" value="LptG/LptF_permease"/>
</dbReference>
<comment type="subunit">
    <text evidence="8">Component of the lipopolysaccharide transport and assembly complex. The LptBFG transporter is composed of two ATP-binding proteins (LptB) and two transmembrane proteins (LptF and LptG).</text>
</comment>
<evidence type="ECO:0000256" key="9">
    <source>
        <dbReference type="SAM" id="Phobius"/>
    </source>
</evidence>
<reference evidence="10 11" key="1">
    <citation type="submission" date="2017-02" db="EMBL/GenBank/DDBJ databases">
        <title>Draft genome sequence of Moraxella lincolnii CCUG 9405T type strain.</title>
        <authorList>
            <person name="Salva-Serra F."/>
            <person name="Engstrom-Jakobsson H."/>
            <person name="Thorell K."/>
            <person name="Jaen-Luchoro D."/>
            <person name="Gonzales-Siles L."/>
            <person name="Karlsson R."/>
            <person name="Yazdan S."/>
            <person name="Boulund F."/>
            <person name="Johnning A."/>
            <person name="Engstrand L."/>
            <person name="Kristiansson E."/>
            <person name="Moore E."/>
        </authorList>
    </citation>
    <scope>NUCLEOTIDE SEQUENCE [LARGE SCALE GENOMIC DNA]</scope>
    <source>
        <strain evidence="10 11">CCUG 9405</strain>
    </source>
</reference>
<dbReference type="GO" id="GO:0015920">
    <property type="term" value="P:lipopolysaccharide transport"/>
    <property type="evidence" value="ECO:0007669"/>
    <property type="project" value="TreeGrafter"/>
</dbReference>
<dbReference type="RefSeq" id="WP_078306340.1">
    <property type="nucleotide sequence ID" value="NZ_CP147511.1"/>
</dbReference>
<organism evidence="10 11">
    <name type="scientific">Lwoffella lincolnii</name>
    <dbReference type="NCBI Taxonomy" id="90241"/>
    <lineage>
        <taxon>Bacteria</taxon>
        <taxon>Pseudomonadati</taxon>
        <taxon>Pseudomonadota</taxon>
        <taxon>Gammaproteobacteria</taxon>
        <taxon>Moraxellales</taxon>
        <taxon>Moraxellaceae</taxon>
        <taxon>Lwoffella</taxon>
    </lineage>
</organism>
<dbReference type="AlphaFoldDB" id="A0A1T0CJH9"/>
<evidence type="ECO:0000256" key="2">
    <source>
        <dbReference type="ARBA" id="ARBA00004651"/>
    </source>
</evidence>
<comment type="caution">
    <text evidence="10">The sequence shown here is derived from an EMBL/GenBank/DDBJ whole genome shotgun (WGS) entry which is preliminary data.</text>
</comment>
<feature type="transmembrane region" description="Helical" evidence="9">
    <location>
        <begin position="342"/>
        <end position="359"/>
    </location>
</feature>
<comment type="function">
    <text evidence="1">Part of the ABC transporter complex LptBFG involved in the translocation of lipopolysaccharide (LPS) from the inner membrane to the outer membrane.</text>
</comment>
<dbReference type="PANTHER" id="PTHR33529:SF2">
    <property type="entry name" value="LIPOPOLYSACCHARIDE EXPORT SYSTEM PERMEASE PROTEIN LPTG"/>
    <property type="match status" value="1"/>
</dbReference>
<feature type="transmembrane region" description="Helical" evidence="9">
    <location>
        <begin position="101"/>
        <end position="121"/>
    </location>
</feature>
<sequence>MSLLSRYVKKTALLSITTSVLGLWLLQTLFAYLAELDNLSDGYQLVDALRYILYMSPYFLQQFIPTGALLGAVVGLGLLANHSEIVVMRASGVSSVKIVSWVMQPALIFVLVALLINQFVLPTSNHMAKTIRYQADNGTTSITGYWTIQPTYDVKGTGIGQDVLFIDYADSDGNIGLVKRWHFDAVGNLLSATLARGGHYVGSQPIPSSFASHSPAFHSAKIHSPKVQHQWQLSQVSQVNIGNTVNQNSTTNQNRNAFESNKPQDILTLPIEPKSVYLLTRNAQDLSLSQLLAHRSFMDSQQKRSLRHELAFWQKLLSPLSTLALVLVACSFVFGSLRQYSLGLRVVMALLFGLLFSYLQDLVGYVALATGVSPLLMVLLPMIAISILGMYLLDRQR</sequence>
<keyword evidence="4" id="KW-1003">Cell membrane</keyword>
<dbReference type="GO" id="GO:0043190">
    <property type="term" value="C:ATP-binding cassette (ABC) transporter complex"/>
    <property type="evidence" value="ECO:0007669"/>
    <property type="project" value="TreeGrafter"/>
</dbReference>
<dbReference type="Proteomes" id="UP000191094">
    <property type="component" value="Unassembled WGS sequence"/>
</dbReference>
<feature type="transmembrane region" description="Helical" evidence="9">
    <location>
        <begin position="12"/>
        <end position="34"/>
    </location>
</feature>
<protein>
    <submittedName>
        <fullName evidence="10">LPS export ABC transporter permease LptG</fullName>
    </submittedName>
</protein>
<evidence type="ECO:0000313" key="11">
    <source>
        <dbReference type="Proteomes" id="UP000191094"/>
    </source>
</evidence>
<feature type="transmembrane region" description="Helical" evidence="9">
    <location>
        <begin position="59"/>
        <end position="80"/>
    </location>
</feature>
<gene>
    <name evidence="10" type="ORF">B0682_01450</name>
</gene>
<proteinExistence type="inferred from homology"/>
<keyword evidence="5 9" id="KW-0812">Transmembrane</keyword>
<dbReference type="EMBL" id="MUYT01000002">
    <property type="protein sequence ID" value="OOS22490.1"/>
    <property type="molecule type" value="Genomic_DNA"/>
</dbReference>
<accession>A0A1T0CJH9</accession>
<feature type="transmembrane region" description="Helical" evidence="9">
    <location>
        <begin position="316"/>
        <end position="335"/>
    </location>
</feature>
<dbReference type="OrthoDB" id="9776227at2"/>
<evidence type="ECO:0000256" key="4">
    <source>
        <dbReference type="ARBA" id="ARBA00022475"/>
    </source>
</evidence>
<keyword evidence="11" id="KW-1185">Reference proteome</keyword>
<name>A0A1T0CJH9_9GAMM</name>
<comment type="subcellular location">
    <subcellularLocation>
        <location evidence="2">Cell membrane</location>
        <topology evidence="2">Multi-pass membrane protein</topology>
    </subcellularLocation>
</comment>
<evidence type="ECO:0000256" key="1">
    <source>
        <dbReference type="ARBA" id="ARBA00002265"/>
    </source>
</evidence>
<keyword evidence="7 9" id="KW-0472">Membrane</keyword>
<dbReference type="STRING" id="90241.B0682_01450"/>
<evidence type="ECO:0000256" key="8">
    <source>
        <dbReference type="ARBA" id="ARBA00026081"/>
    </source>
</evidence>
<evidence type="ECO:0000313" key="10">
    <source>
        <dbReference type="EMBL" id="OOS22490.1"/>
    </source>
</evidence>